<name>A0A160T6P5_9CHLR</name>
<dbReference type="PRINTS" id="PR00502">
    <property type="entry name" value="NUDIXFAMILY"/>
</dbReference>
<evidence type="ECO:0000259" key="5">
    <source>
        <dbReference type="PROSITE" id="PS51462"/>
    </source>
</evidence>
<dbReference type="AlphaFoldDB" id="A0A160T6P5"/>
<dbReference type="PROSITE" id="PS51462">
    <property type="entry name" value="NUDIX"/>
    <property type="match status" value="1"/>
</dbReference>
<proteinExistence type="inferred from homology"/>
<keyword evidence="7" id="KW-1185">Reference proteome</keyword>
<reference evidence="6" key="1">
    <citation type="submission" date="2016-01" db="EMBL/GenBank/DDBJ databases">
        <authorList>
            <person name="Mcilroy J.S."/>
            <person name="Karst M S."/>
            <person name="Albertsen M."/>
        </authorList>
    </citation>
    <scope>NUCLEOTIDE SEQUENCE</scope>
    <source>
        <strain evidence="6">Cfx-K</strain>
    </source>
</reference>
<evidence type="ECO:0000256" key="2">
    <source>
        <dbReference type="ARBA" id="ARBA00022801"/>
    </source>
</evidence>
<accession>A0A160T6P5</accession>
<dbReference type="EMBL" id="LN890655">
    <property type="protein sequence ID" value="CUS05229.2"/>
    <property type="molecule type" value="Genomic_DNA"/>
</dbReference>
<dbReference type="InterPro" id="IPR000086">
    <property type="entry name" value="NUDIX_hydrolase_dom"/>
</dbReference>
<organism evidence="6 7">
    <name type="scientific">Candidatus Promineifilum breve</name>
    <dbReference type="NCBI Taxonomy" id="1806508"/>
    <lineage>
        <taxon>Bacteria</taxon>
        <taxon>Bacillati</taxon>
        <taxon>Chloroflexota</taxon>
        <taxon>Ardenticatenia</taxon>
        <taxon>Candidatus Promineifilales</taxon>
        <taxon>Candidatus Promineifilaceae</taxon>
        <taxon>Candidatus Promineifilum</taxon>
    </lineage>
</organism>
<evidence type="ECO:0000313" key="7">
    <source>
        <dbReference type="Proteomes" id="UP000215027"/>
    </source>
</evidence>
<dbReference type="InterPro" id="IPR015797">
    <property type="entry name" value="NUDIX_hydrolase-like_dom_sf"/>
</dbReference>
<comment type="similarity">
    <text evidence="4">Belongs to the Nudix hydrolase family.</text>
</comment>
<dbReference type="EC" id="3.6.1.13" evidence="6"/>
<feature type="domain" description="Nudix hydrolase" evidence="5">
    <location>
        <begin position="50"/>
        <end position="176"/>
    </location>
</feature>
<gene>
    <name evidence="6" type="ORF">CFX0092_A3351</name>
</gene>
<protein>
    <submittedName>
        <fullName evidence="6">ADP-ribose pyrophosphatase</fullName>
        <ecNumber evidence="6">3.6.1.13</ecNumber>
    </submittedName>
</protein>
<keyword evidence="2 4" id="KW-0378">Hydrolase</keyword>
<evidence type="ECO:0000256" key="3">
    <source>
        <dbReference type="ARBA" id="ARBA00022842"/>
    </source>
</evidence>
<dbReference type="Proteomes" id="UP000215027">
    <property type="component" value="Chromosome I"/>
</dbReference>
<dbReference type="PROSITE" id="PS00893">
    <property type="entry name" value="NUDIX_BOX"/>
    <property type="match status" value="1"/>
</dbReference>
<dbReference type="InterPro" id="IPR020476">
    <property type="entry name" value="Nudix_hydrolase"/>
</dbReference>
<evidence type="ECO:0000256" key="1">
    <source>
        <dbReference type="ARBA" id="ARBA00001946"/>
    </source>
</evidence>
<evidence type="ECO:0000256" key="4">
    <source>
        <dbReference type="RuleBase" id="RU003476"/>
    </source>
</evidence>
<dbReference type="InterPro" id="IPR020084">
    <property type="entry name" value="NUDIX_hydrolase_CS"/>
</dbReference>
<dbReference type="Gene3D" id="3.90.79.10">
    <property type="entry name" value="Nucleoside Triphosphate Pyrophosphohydrolase"/>
    <property type="match status" value="1"/>
</dbReference>
<dbReference type="Pfam" id="PF00293">
    <property type="entry name" value="NUDIX"/>
    <property type="match status" value="1"/>
</dbReference>
<dbReference type="KEGG" id="pbf:CFX0092_A3351"/>
<sequence>MPSPEGQINADSAPTWFAYCPRCATPMQTAPVIDKPRRVCPGCGYVYFTDPKVGVGVAVVASGRLLLVRRAINPERGKWSLPAGYLDHGEDPREAAAREALEETGLVVAVDELLDVIFNPPGHGGASIFILYRARQTGGTLQAGDDADAADFFPLDDLPELAFASTHAAVARILRS</sequence>
<comment type="cofactor">
    <cofactor evidence="1">
        <name>Mg(2+)</name>
        <dbReference type="ChEBI" id="CHEBI:18420"/>
    </cofactor>
</comment>
<dbReference type="PANTHER" id="PTHR43222:SF2">
    <property type="entry name" value="NUDIX HYDROLASE 23, CHLOROPLASTIC"/>
    <property type="match status" value="1"/>
</dbReference>
<dbReference type="GO" id="GO:0047631">
    <property type="term" value="F:ADP-ribose diphosphatase activity"/>
    <property type="evidence" value="ECO:0007669"/>
    <property type="project" value="UniProtKB-EC"/>
</dbReference>
<dbReference type="SUPFAM" id="SSF55811">
    <property type="entry name" value="Nudix"/>
    <property type="match status" value="1"/>
</dbReference>
<keyword evidence="3" id="KW-0460">Magnesium</keyword>
<evidence type="ECO:0000313" key="6">
    <source>
        <dbReference type="EMBL" id="CUS05229.2"/>
    </source>
</evidence>
<dbReference type="PANTHER" id="PTHR43222">
    <property type="entry name" value="NUDIX HYDROLASE 23"/>
    <property type="match status" value="1"/>
</dbReference>